<evidence type="ECO:0000256" key="1">
    <source>
        <dbReference type="ARBA" id="ARBA00004141"/>
    </source>
</evidence>
<feature type="transmembrane region" description="Helical" evidence="5">
    <location>
        <begin position="354"/>
        <end position="374"/>
    </location>
</feature>
<dbReference type="OrthoDB" id="9806320at2"/>
<reference evidence="7 8" key="1">
    <citation type="submission" date="2018-01" db="EMBL/GenBank/DDBJ databases">
        <title>Genome Sequencing and Assembly of Anaerobacter polyendosporus strain CT4.</title>
        <authorList>
            <person name="Tachaapaikoon C."/>
            <person name="Sutheeworapong S."/>
            <person name="Jenjaroenpun P."/>
            <person name="Wongsurawat T."/>
            <person name="Nookeaw I."/>
            <person name="Cheawchanlertfa P."/>
            <person name="Kosugi A."/>
            <person name="Cheevadhanarak S."/>
            <person name="Ratanakhanokchai K."/>
        </authorList>
    </citation>
    <scope>NUCLEOTIDE SEQUENCE [LARGE SCALE GENOMIC DNA]</scope>
    <source>
        <strain evidence="7 8">CT4</strain>
    </source>
</reference>
<name>A0A3R5U5B5_9CLOT</name>
<dbReference type="Pfam" id="PF04932">
    <property type="entry name" value="Wzy_C"/>
    <property type="match status" value="1"/>
</dbReference>
<evidence type="ECO:0000256" key="2">
    <source>
        <dbReference type="ARBA" id="ARBA00022692"/>
    </source>
</evidence>
<protein>
    <submittedName>
        <fullName evidence="7">Polymerase</fullName>
    </submittedName>
</protein>
<sequence>MKKLISIVFCIYIFLIPLIPFGIRGNNYNNAVQMILLIVFILYIYLFIKDKNFIKLKLDIISFFSKKVYILMVVFLLLMLLSTIYAEDKSIALKESMRFFTYIIIMFMIDRGFNKREREKIIFTILFISFTVSILGIVQYFTGIGAETHIFSSVRPRVQSTLDNPNTLGAFQVLMLFPLISITRAENKSVVFKVLSIVTSVMCFINLIMSMSRSAMMGFAIGLVLLLLLFGKRLLLILIPVAGIILAIPSSISRIKQITDSNQNESRIRIWNSAIKMIKEQPYFGVGNGNFIVKYPKYTKLYPQFKEQGVDVFPSHNSYLKIASELGIVGELSFWLIIIFILREAAHFMKNKSQTLTSYFIEGFLVGLIPFLFMNCFDNILFVPKVSTFFWIMVAMLFSYRESEI</sequence>
<feature type="transmembrane region" description="Helical" evidence="5">
    <location>
        <begin position="166"/>
        <end position="183"/>
    </location>
</feature>
<feature type="transmembrane region" description="Helical" evidence="5">
    <location>
        <begin position="91"/>
        <end position="109"/>
    </location>
</feature>
<feature type="transmembrane region" description="Helical" evidence="5">
    <location>
        <begin position="380"/>
        <end position="400"/>
    </location>
</feature>
<evidence type="ECO:0000256" key="4">
    <source>
        <dbReference type="ARBA" id="ARBA00023136"/>
    </source>
</evidence>
<dbReference type="PANTHER" id="PTHR37422">
    <property type="entry name" value="TEICHURONIC ACID BIOSYNTHESIS PROTEIN TUAE"/>
    <property type="match status" value="1"/>
</dbReference>
<keyword evidence="8" id="KW-1185">Reference proteome</keyword>
<feature type="transmembrane region" description="Helical" evidence="5">
    <location>
        <begin position="322"/>
        <end position="342"/>
    </location>
</feature>
<feature type="transmembrane region" description="Helical" evidence="5">
    <location>
        <begin position="235"/>
        <end position="252"/>
    </location>
</feature>
<keyword evidence="3 5" id="KW-1133">Transmembrane helix</keyword>
<dbReference type="Proteomes" id="UP000286268">
    <property type="component" value="Chromosome"/>
</dbReference>
<keyword evidence="2 5" id="KW-0812">Transmembrane</keyword>
<organism evidence="7 8">
    <name type="scientific">Clostridium manihotivorum</name>
    <dbReference type="NCBI Taxonomy" id="2320868"/>
    <lineage>
        <taxon>Bacteria</taxon>
        <taxon>Bacillati</taxon>
        <taxon>Bacillota</taxon>
        <taxon>Clostridia</taxon>
        <taxon>Eubacteriales</taxon>
        <taxon>Clostridiaceae</taxon>
        <taxon>Clostridium</taxon>
    </lineage>
</organism>
<feature type="transmembrane region" description="Helical" evidence="5">
    <location>
        <begin position="190"/>
        <end position="208"/>
    </location>
</feature>
<feature type="transmembrane region" description="Helical" evidence="5">
    <location>
        <begin position="31"/>
        <end position="48"/>
    </location>
</feature>
<dbReference type="AlphaFoldDB" id="A0A3R5U5B5"/>
<feature type="transmembrane region" description="Helical" evidence="5">
    <location>
        <begin position="214"/>
        <end position="230"/>
    </location>
</feature>
<evidence type="ECO:0000256" key="3">
    <source>
        <dbReference type="ARBA" id="ARBA00022989"/>
    </source>
</evidence>
<feature type="transmembrane region" description="Helical" evidence="5">
    <location>
        <begin position="121"/>
        <end position="146"/>
    </location>
</feature>
<evidence type="ECO:0000259" key="6">
    <source>
        <dbReference type="Pfam" id="PF04932"/>
    </source>
</evidence>
<dbReference type="KEGG" id="cmah:C1I91_10325"/>
<dbReference type="PANTHER" id="PTHR37422:SF17">
    <property type="entry name" value="O-ANTIGEN LIGASE"/>
    <property type="match status" value="1"/>
</dbReference>
<dbReference type="InterPro" id="IPR007016">
    <property type="entry name" value="O-antigen_ligase-rel_domated"/>
</dbReference>
<feature type="transmembrane region" description="Helical" evidence="5">
    <location>
        <begin position="68"/>
        <end position="85"/>
    </location>
</feature>
<evidence type="ECO:0000313" key="7">
    <source>
        <dbReference type="EMBL" id="QAA32016.1"/>
    </source>
</evidence>
<dbReference type="RefSeq" id="WP_128212807.1">
    <property type="nucleotide sequence ID" value="NZ_CP025746.1"/>
</dbReference>
<evidence type="ECO:0000256" key="5">
    <source>
        <dbReference type="SAM" id="Phobius"/>
    </source>
</evidence>
<keyword evidence="4 5" id="KW-0472">Membrane</keyword>
<comment type="subcellular location">
    <subcellularLocation>
        <location evidence="1">Membrane</location>
        <topology evidence="1">Multi-pass membrane protein</topology>
    </subcellularLocation>
</comment>
<accession>A0A3R5U5B5</accession>
<feature type="transmembrane region" description="Helical" evidence="5">
    <location>
        <begin position="7"/>
        <end position="25"/>
    </location>
</feature>
<evidence type="ECO:0000313" key="8">
    <source>
        <dbReference type="Proteomes" id="UP000286268"/>
    </source>
</evidence>
<dbReference type="EMBL" id="CP025746">
    <property type="protein sequence ID" value="QAA32016.1"/>
    <property type="molecule type" value="Genomic_DNA"/>
</dbReference>
<dbReference type="InterPro" id="IPR051533">
    <property type="entry name" value="WaaL-like"/>
</dbReference>
<feature type="domain" description="O-antigen ligase-related" evidence="6">
    <location>
        <begin position="199"/>
        <end position="332"/>
    </location>
</feature>
<proteinExistence type="predicted"/>
<gene>
    <name evidence="7" type="ORF">C1I91_10325</name>
</gene>
<dbReference type="GO" id="GO:0016020">
    <property type="term" value="C:membrane"/>
    <property type="evidence" value="ECO:0007669"/>
    <property type="project" value="UniProtKB-SubCell"/>
</dbReference>